<dbReference type="PANTHER" id="PTHR30222">
    <property type="entry name" value="SPERMIDINE/PUTRESCINE-BINDING PERIPLASMIC PROTEIN"/>
    <property type="match status" value="1"/>
</dbReference>
<keyword evidence="1" id="KW-0732">Signal</keyword>
<dbReference type="Gene3D" id="3.40.190.10">
    <property type="entry name" value="Periplasmic binding protein-like II"/>
    <property type="match status" value="2"/>
</dbReference>
<dbReference type="PANTHER" id="PTHR30222:SF2">
    <property type="entry name" value="ABC TRANSPORTER SUBSTRATE-BINDING PROTEIN"/>
    <property type="match status" value="1"/>
</dbReference>
<dbReference type="EMBL" id="LT670818">
    <property type="protein sequence ID" value="SHG74785.1"/>
    <property type="molecule type" value="Genomic_DNA"/>
</dbReference>
<name>A0A1M5MC13_9BRAD</name>
<accession>A0A1M5MC13</accession>
<dbReference type="Pfam" id="PF13416">
    <property type="entry name" value="SBP_bac_8"/>
    <property type="match status" value="1"/>
</dbReference>
<dbReference type="InterPro" id="IPR006059">
    <property type="entry name" value="SBP"/>
</dbReference>
<proteinExistence type="predicted"/>
<reference evidence="3 4" key="1">
    <citation type="submission" date="2016-11" db="EMBL/GenBank/DDBJ databases">
        <authorList>
            <person name="Jaros S."/>
            <person name="Januszkiewicz K."/>
            <person name="Wedrychowicz H."/>
        </authorList>
    </citation>
    <scope>NUCLEOTIDE SEQUENCE [LARGE SCALE GENOMIC DNA]</scope>
    <source>
        <strain evidence="3 4">GAS242</strain>
    </source>
</reference>
<sequence>MIENLSKRPSRRRVIATIGGAILATPYVWSKRAWAALQLPVRTPGGSFDEIKREHVYEPFRKATGIEIIPVPATVPKLLAMHRAGQMEVDLIDTGDDALLELHLAGALMPIDYGAFRLTNPDDLDSAVKRKEQVGNFVYAMVKGFRVDVFPKGKEPKSWEEFWDIKAFPGPRTMSDMASGAPNLEFALIADGVVPDKVYPIDIDRAFKSMSRVRPAVTKFWDTGALSTQMLIDKEVVLASLWSTRLGVAIDRGAPLGAQWKENMVLIQSYGIPTGSRNVQAAQQFIDFSLQPDIQANWMRAYKAVPVNRKAYASTAPELINPQTNQPWTQSGFPQDIDWWAANRNRVNTAWSKWIVG</sequence>
<dbReference type="OrthoDB" id="9815444at2"/>
<dbReference type="AlphaFoldDB" id="A0A1M5MC13"/>
<evidence type="ECO:0000256" key="1">
    <source>
        <dbReference type="ARBA" id="ARBA00022729"/>
    </source>
</evidence>
<dbReference type="Proteomes" id="UP000190675">
    <property type="component" value="Chromosome I"/>
</dbReference>
<organism evidence="3 4">
    <name type="scientific">Bradyrhizobium erythrophlei</name>
    <dbReference type="NCBI Taxonomy" id="1437360"/>
    <lineage>
        <taxon>Bacteria</taxon>
        <taxon>Pseudomonadati</taxon>
        <taxon>Pseudomonadota</taxon>
        <taxon>Alphaproteobacteria</taxon>
        <taxon>Hyphomicrobiales</taxon>
        <taxon>Nitrobacteraceae</taxon>
        <taxon>Bradyrhizobium</taxon>
    </lineage>
</organism>
<gene>
    <name evidence="3" type="ORF">SAMN05444169_3944</name>
</gene>
<evidence type="ECO:0000256" key="2">
    <source>
        <dbReference type="ARBA" id="ARBA00022764"/>
    </source>
</evidence>
<evidence type="ECO:0000313" key="3">
    <source>
        <dbReference type="EMBL" id="SHG74785.1"/>
    </source>
</evidence>
<evidence type="ECO:0000313" key="4">
    <source>
        <dbReference type="Proteomes" id="UP000190675"/>
    </source>
</evidence>
<dbReference type="RefSeq" id="WP_079567395.1">
    <property type="nucleotide sequence ID" value="NZ_LT670818.1"/>
</dbReference>
<protein>
    <submittedName>
        <fullName evidence="3">Putative spermidine/putrescine transport system substrate-binding protein</fullName>
    </submittedName>
</protein>
<dbReference type="SUPFAM" id="SSF53850">
    <property type="entry name" value="Periplasmic binding protein-like II"/>
    <property type="match status" value="1"/>
</dbReference>
<keyword evidence="2" id="KW-0574">Periplasm</keyword>